<evidence type="ECO:0000256" key="1">
    <source>
        <dbReference type="SAM" id="MobiDB-lite"/>
    </source>
</evidence>
<accession>A0A3A5KTV9</accession>
<proteinExistence type="predicted"/>
<protein>
    <submittedName>
        <fullName evidence="2">Uncharacterized protein</fullName>
    </submittedName>
</protein>
<feature type="region of interest" description="Disordered" evidence="1">
    <location>
        <begin position="92"/>
        <end position="112"/>
    </location>
</feature>
<dbReference type="Proteomes" id="UP000272706">
    <property type="component" value="Unassembled WGS sequence"/>
</dbReference>
<reference evidence="2 3" key="1">
    <citation type="submission" date="2018-09" db="EMBL/GenBank/DDBJ databases">
        <title>Mesorhizobium carmichaelinearum sp. nov. isolated from Carmichaelinea spp. root nodules in New Zealand.</title>
        <authorList>
            <person name="De Meyer S.E."/>
        </authorList>
    </citation>
    <scope>NUCLEOTIDE SEQUENCE [LARGE SCALE GENOMIC DNA]</scope>
    <source>
        <strain evidence="2 3">ICMP19557</strain>
    </source>
</reference>
<gene>
    <name evidence="2" type="ORF">D3227_20560</name>
</gene>
<keyword evidence="3" id="KW-1185">Reference proteome</keyword>
<comment type="caution">
    <text evidence="2">The sequence shown here is derived from an EMBL/GenBank/DDBJ whole genome shotgun (WGS) entry which is preliminary data.</text>
</comment>
<dbReference type="AlphaFoldDB" id="A0A3A5KTV9"/>
<evidence type="ECO:0000313" key="2">
    <source>
        <dbReference type="EMBL" id="RJT36110.1"/>
    </source>
</evidence>
<sequence>MVPASFPSHWRRAVEHGDASAFAQAEDLIAFFTATGAKTGGYGTFMKLTDGEKENLAMLQSRYPDESLEANMRTRTKRSEAAQAIIAKSKANLGSASAPASTAKEPEKPKVNAWDKAIAKANDKLAKGF</sequence>
<organism evidence="2 3">
    <name type="scientific">Mesorhizobium waimense</name>
    <dbReference type="NCBI Taxonomy" id="1300307"/>
    <lineage>
        <taxon>Bacteria</taxon>
        <taxon>Pseudomonadati</taxon>
        <taxon>Pseudomonadota</taxon>
        <taxon>Alphaproteobacteria</taxon>
        <taxon>Hyphomicrobiales</taxon>
        <taxon>Phyllobacteriaceae</taxon>
        <taxon>Mesorhizobium</taxon>
    </lineage>
</organism>
<evidence type="ECO:0000313" key="3">
    <source>
        <dbReference type="Proteomes" id="UP000272706"/>
    </source>
</evidence>
<name>A0A3A5KTV9_9HYPH</name>
<dbReference type="EMBL" id="QZWZ01000016">
    <property type="protein sequence ID" value="RJT36110.1"/>
    <property type="molecule type" value="Genomic_DNA"/>
</dbReference>